<name>A0ABV6W5P2_9ACTN</name>
<dbReference type="RefSeq" id="WP_380544227.1">
    <property type="nucleotide sequence ID" value="NZ_JBHFAB010000037.1"/>
</dbReference>
<protein>
    <submittedName>
        <fullName evidence="1">Uncharacterized protein</fullName>
    </submittedName>
</protein>
<accession>A0ABV6W5P2</accession>
<gene>
    <name evidence="1" type="ORF">ACEZDE_32310</name>
</gene>
<proteinExistence type="predicted"/>
<organism evidence="1 2">
    <name type="scientific">Streptacidiphilus cavernicola</name>
    <dbReference type="NCBI Taxonomy" id="3342716"/>
    <lineage>
        <taxon>Bacteria</taxon>
        <taxon>Bacillati</taxon>
        <taxon>Actinomycetota</taxon>
        <taxon>Actinomycetes</taxon>
        <taxon>Kitasatosporales</taxon>
        <taxon>Streptomycetaceae</taxon>
        <taxon>Streptacidiphilus</taxon>
    </lineage>
</organism>
<reference evidence="1 2" key="1">
    <citation type="submission" date="2024-09" db="EMBL/GenBank/DDBJ databases">
        <authorList>
            <person name="Lee S.D."/>
        </authorList>
    </citation>
    <scope>NUCLEOTIDE SEQUENCE [LARGE SCALE GENOMIC DNA]</scope>
    <source>
        <strain evidence="1 2">N8-3</strain>
    </source>
</reference>
<dbReference type="Proteomes" id="UP001592531">
    <property type="component" value="Unassembled WGS sequence"/>
</dbReference>
<sequence length="44" mass="4729">MNPNALIQLGRTRTGTADIEMVDDLDDLAESTKCSCNAGDDNPF</sequence>
<evidence type="ECO:0000313" key="1">
    <source>
        <dbReference type="EMBL" id="MFC1421291.1"/>
    </source>
</evidence>
<evidence type="ECO:0000313" key="2">
    <source>
        <dbReference type="Proteomes" id="UP001592531"/>
    </source>
</evidence>
<comment type="caution">
    <text evidence="1">The sequence shown here is derived from an EMBL/GenBank/DDBJ whole genome shotgun (WGS) entry which is preliminary data.</text>
</comment>
<keyword evidence="2" id="KW-1185">Reference proteome</keyword>
<dbReference type="EMBL" id="JBHFAB010000037">
    <property type="protein sequence ID" value="MFC1421291.1"/>
    <property type="molecule type" value="Genomic_DNA"/>
</dbReference>